<dbReference type="Pfam" id="PF08858">
    <property type="entry name" value="IDEAL"/>
    <property type="match status" value="1"/>
</dbReference>
<proteinExistence type="predicted"/>
<sequence length="78" mass="9237">MSEKSYTELMKIAAMKRNKMKENYVQDLYIEMLLSEIQLTVAKEELLRKIDFAIDHRDKKSFLHLSGQLKEINKLFGT</sequence>
<name>A0A0U1P083_9BACI</name>
<dbReference type="Proteomes" id="UP000199087">
    <property type="component" value="Unassembled WGS sequence"/>
</dbReference>
<evidence type="ECO:0000313" key="2">
    <source>
        <dbReference type="EMBL" id="CRK83522.1"/>
    </source>
</evidence>
<keyword evidence="3" id="KW-1185">Reference proteome</keyword>
<evidence type="ECO:0000259" key="1">
    <source>
        <dbReference type="Pfam" id="PF08858"/>
    </source>
</evidence>
<evidence type="ECO:0000313" key="3">
    <source>
        <dbReference type="Proteomes" id="UP000199087"/>
    </source>
</evidence>
<protein>
    <recommendedName>
        <fullName evidence="1">IDEAL domain-containing protein</fullName>
    </recommendedName>
</protein>
<gene>
    <name evidence="2" type="ORF">BN000_03493</name>
</gene>
<dbReference type="RefSeq" id="WP_090636129.1">
    <property type="nucleotide sequence ID" value="NZ_CVRB01000003.1"/>
</dbReference>
<dbReference type="OrthoDB" id="2969764at2"/>
<dbReference type="InterPro" id="IPR027393">
    <property type="entry name" value="Virus_scaffolding_prot_C"/>
</dbReference>
<dbReference type="InterPro" id="IPR014957">
    <property type="entry name" value="IDEAL_dom"/>
</dbReference>
<accession>A0A0U1P083</accession>
<dbReference type="EMBL" id="CVRB01000003">
    <property type="protein sequence ID" value="CRK83522.1"/>
    <property type="molecule type" value="Genomic_DNA"/>
</dbReference>
<reference evidence="3" key="1">
    <citation type="submission" date="2015-05" db="EMBL/GenBank/DDBJ databases">
        <authorList>
            <person name="Urmite Genomes"/>
        </authorList>
    </citation>
    <scope>NUCLEOTIDE SEQUENCE [LARGE SCALE GENOMIC DNA]</scope>
    <source>
        <strain evidence="3">LF1</strain>
    </source>
</reference>
<feature type="domain" description="IDEAL" evidence="1">
    <location>
        <begin position="34"/>
        <end position="69"/>
    </location>
</feature>
<dbReference type="AlphaFoldDB" id="A0A0U1P083"/>
<organism evidence="2 3">
    <name type="scientific">Neobacillus massiliamazoniensis</name>
    <dbReference type="NCBI Taxonomy" id="1499688"/>
    <lineage>
        <taxon>Bacteria</taxon>
        <taxon>Bacillati</taxon>
        <taxon>Bacillota</taxon>
        <taxon>Bacilli</taxon>
        <taxon>Bacillales</taxon>
        <taxon>Bacillaceae</taxon>
        <taxon>Neobacillus</taxon>
    </lineage>
</organism>
<dbReference type="Gene3D" id="4.10.810.10">
    <property type="entry name" value="Virus Scaffolding Protein, Chain A"/>
    <property type="match status" value="1"/>
</dbReference>